<keyword evidence="3" id="KW-1185">Reference proteome</keyword>
<protein>
    <submittedName>
        <fullName evidence="2">Uncharacterized protein</fullName>
    </submittedName>
</protein>
<name>A0ABT8C7A4_9BACT</name>
<dbReference type="RefSeq" id="WP_163386506.1">
    <property type="nucleotide sequence ID" value="NZ_JAUFQS010000012.1"/>
</dbReference>
<organism evidence="2 3">
    <name type="scientific">Cyclobacterium jeungdonense</name>
    <dbReference type="NCBI Taxonomy" id="708087"/>
    <lineage>
        <taxon>Bacteria</taxon>
        <taxon>Pseudomonadati</taxon>
        <taxon>Bacteroidota</taxon>
        <taxon>Cytophagia</taxon>
        <taxon>Cytophagales</taxon>
        <taxon>Cyclobacteriaceae</taxon>
        <taxon>Cyclobacterium</taxon>
    </lineage>
</organism>
<dbReference type="Proteomes" id="UP001236663">
    <property type="component" value="Unassembled WGS sequence"/>
</dbReference>
<feature type="compositionally biased region" description="Basic and acidic residues" evidence="1">
    <location>
        <begin position="36"/>
        <end position="46"/>
    </location>
</feature>
<comment type="caution">
    <text evidence="2">The sequence shown here is derived from an EMBL/GenBank/DDBJ whole genome shotgun (WGS) entry which is preliminary data.</text>
</comment>
<proteinExistence type="predicted"/>
<evidence type="ECO:0000256" key="1">
    <source>
        <dbReference type="SAM" id="MobiDB-lite"/>
    </source>
</evidence>
<dbReference type="EMBL" id="JAUFQS010000012">
    <property type="protein sequence ID" value="MDN3688689.1"/>
    <property type="molecule type" value="Genomic_DNA"/>
</dbReference>
<evidence type="ECO:0000313" key="2">
    <source>
        <dbReference type="EMBL" id="MDN3688689.1"/>
    </source>
</evidence>
<sequence length="112" mass="12549">MEAKPAKIRLRDALRAMDRLDHKGNPSPFTITFVTGDRKRDTGGKKMTIEGGILTKHAKGLPMHMRRVDGFGGSKSPRHYQNATRNVSAPDGSITTVHIRLITRFNGLRILW</sequence>
<gene>
    <name evidence="2" type="ORF">QWZ15_12670</name>
</gene>
<evidence type="ECO:0000313" key="3">
    <source>
        <dbReference type="Proteomes" id="UP001236663"/>
    </source>
</evidence>
<feature type="region of interest" description="Disordered" evidence="1">
    <location>
        <begin position="27"/>
        <end position="46"/>
    </location>
</feature>
<accession>A0ABT8C7A4</accession>
<reference evidence="3" key="1">
    <citation type="journal article" date="2019" name="Int. J. Syst. Evol. Microbiol.">
        <title>The Global Catalogue of Microorganisms (GCM) 10K type strain sequencing project: providing services to taxonomists for standard genome sequencing and annotation.</title>
        <authorList>
            <consortium name="The Broad Institute Genomics Platform"/>
            <consortium name="The Broad Institute Genome Sequencing Center for Infectious Disease"/>
            <person name="Wu L."/>
            <person name="Ma J."/>
        </authorList>
    </citation>
    <scope>NUCLEOTIDE SEQUENCE [LARGE SCALE GENOMIC DNA]</scope>
    <source>
        <strain evidence="3">CECT 7706</strain>
    </source>
</reference>
<feature type="region of interest" description="Disordered" evidence="1">
    <location>
        <begin position="68"/>
        <end position="87"/>
    </location>
</feature>